<dbReference type="Pfam" id="PF00126">
    <property type="entry name" value="HTH_1"/>
    <property type="match status" value="1"/>
</dbReference>
<dbReference type="EMBL" id="FUFA01000002">
    <property type="protein sequence ID" value="SPM33212.1"/>
    <property type="molecule type" value="Genomic_DNA"/>
</dbReference>
<evidence type="ECO:0000256" key="4">
    <source>
        <dbReference type="ARBA" id="ARBA00023159"/>
    </source>
</evidence>
<dbReference type="PROSITE" id="PS50931">
    <property type="entry name" value="HTH_LYSR"/>
    <property type="match status" value="1"/>
</dbReference>
<dbReference type="InterPro" id="IPR000847">
    <property type="entry name" value="LysR_HTH_N"/>
</dbReference>
<keyword evidence="5" id="KW-0804">Transcription</keyword>
<evidence type="ECO:0000256" key="7">
    <source>
        <dbReference type="ARBA" id="ARBA00056658"/>
    </source>
</evidence>
<comment type="similarity">
    <text evidence="1">Belongs to the LysR transcriptional regulatory family.</text>
</comment>
<dbReference type="SUPFAM" id="SSF53850">
    <property type="entry name" value="Periplasmic binding protein-like II"/>
    <property type="match status" value="1"/>
</dbReference>
<protein>
    <recommendedName>
        <fullName evidence="6">Probable hydrogen peroxide-inducible genes activator</fullName>
    </recommendedName>
</protein>
<comment type="function">
    <text evidence="7">Required for the induction the katG gene for catalase. Involved in the response to hydrogen peroxide.</text>
</comment>
<proteinExistence type="inferred from homology"/>
<dbReference type="PANTHER" id="PTHR30346">
    <property type="entry name" value="TRANSCRIPTIONAL DUAL REGULATOR HCAR-RELATED"/>
    <property type="match status" value="1"/>
</dbReference>
<reference evidence="9 10" key="1">
    <citation type="submission" date="2017-01" db="EMBL/GenBank/DDBJ databases">
        <authorList>
            <consortium name="Urmite Genomes"/>
        </authorList>
    </citation>
    <scope>NUCLEOTIDE SEQUENCE [LARGE SCALE GENOMIC DNA]</scope>
    <source>
        <strain evidence="9 10">AB57</strain>
    </source>
</reference>
<keyword evidence="3 9" id="KW-0238">DNA-binding</keyword>
<name>A0A2U3NNY6_9MYCO</name>
<dbReference type="InterPro" id="IPR036388">
    <property type="entry name" value="WH-like_DNA-bd_sf"/>
</dbReference>
<evidence type="ECO:0000256" key="2">
    <source>
        <dbReference type="ARBA" id="ARBA00023015"/>
    </source>
</evidence>
<dbReference type="InterPro" id="IPR036390">
    <property type="entry name" value="WH_DNA-bd_sf"/>
</dbReference>
<dbReference type="GO" id="GO:0003677">
    <property type="term" value="F:DNA binding"/>
    <property type="evidence" value="ECO:0007669"/>
    <property type="project" value="UniProtKB-KW"/>
</dbReference>
<evidence type="ECO:0000313" key="10">
    <source>
        <dbReference type="Proteomes" id="UP000240988"/>
    </source>
</evidence>
<sequence>MDSSISGDNGRVELRHLEYFLAVAENRSFTEAAKRLHVVQSGVSATIKALERELGAELFVRGPAGVALTPAGEELRPRARETLDAARAARDAVNATRGSVRGTVTVGTLTSINVIDLPQLLVDLHVRHPDVVVHLRAAAAGSDGLLRQLRDGDLDVALLVFTGAVPADLQARLVAAVPLLLVVPVDHPLAQRDSMALGELAGMSFVDSPPGYGTRTVIDNAFAAAGIQRTVAVEVADLGTAATYIRNGLGIGFLSWSILDHIDDSGVTTVRISDYDLQWRLFVTTSALRPPSAATRALLALLEEKSYPLASAAPRLPSDNRSDR</sequence>
<organism evidence="9 10">
    <name type="scientific">Mycobacterium rhizamassiliense</name>
    <dbReference type="NCBI Taxonomy" id="1841860"/>
    <lineage>
        <taxon>Bacteria</taxon>
        <taxon>Bacillati</taxon>
        <taxon>Actinomycetota</taxon>
        <taxon>Actinomycetes</taxon>
        <taxon>Mycobacteriales</taxon>
        <taxon>Mycobacteriaceae</taxon>
        <taxon>Mycobacterium</taxon>
    </lineage>
</organism>
<dbReference type="PANTHER" id="PTHR30346:SF28">
    <property type="entry name" value="HTH-TYPE TRANSCRIPTIONAL REGULATOR CYNR"/>
    <property type="match status" value="1"/>
</dbReference>
<dbReference type="STRING" id="1841860.GCA_900157375_01017"/>
<dbReference type="InterPro" id="IPR005119">
    <property type="entry name" value="LysR_subst-bd"/>
</dbReference>
<dbReference type="Gene3D" id="1.10.10.10">
    <property type="entry name" value="Winged helix-like DNA-binding domain superfamily/Winged helix DNA-binding domain"/>
    <property type="match status" value="1"/>
</dbReference>
<dbReference type="GO" id="GO:0003700">
    <property type="term" value="F:DNA-binding transcription factor activity"/>
    <property type="evidence" value="ECO:0007669"/>
    <property type="project" value="InterPro"/>
</dbReference>
<dbReference type="Proteomes" id="UP000240988">
    <property type="component" value="Unassembled WGS sequence"/>
</dbReference>
<evidence type="ECO:0000256" key="5">
    <source>
        <dbReference type="ARBA" id="ARBA00023163"/>
    </source>
</evidence>
<keyword evidence="10" id="KW-1185">Reference proteome</keyword>
<evidence type="ECO:0000256" key="6">
    <source>
        <dbReference type="ARBA" id="ARBA00040885"/>
    </source>
</evidence>
<keyword evidence="2" id="KW-0805">Transcription regulation</keyword>
<keyword evidence="4" id="KW-0010">Activator</keyword>
<evidence type="ECO:0000259" key="8">
    <source>
        <dbReference type="PROSITE" id="PS50931"/>
    </source>
</evidence>
<evidence type="ECO:0000313" key="9">
    <source>
        <dbReference type="EMBL" id="SPM33212.1"/>
    </source>
</evidence>
<dbReference type="Pfam" id="PF03466">
    <property type="entry name" value="LysR_substrate"/>
    <property type="match status" value="1"/>
</dbReference>
<dbReference type="FunFam" id="1.10.10.10:FF:000001">
    <property type="entry name" value="LysR family transcriptional regulator"/>
    <property type="match status" value="1"/>
</dbReference>
<dbReference type="Gene3D" id="3.40.190.290">
    <property type="match status" value="1"/>
</dbReference>
<feature type="domain" description="HTH lysR-type" evidence="8">
    <location>
        <begin position="12"/>
        <end position="69"/>
    </location>
</feature>
<evidence type="ECO:0000256" key="3">
    <source>
        <dbReference type="ARBA" id="ARBA00023125"/>
    </source>
</evidence>
<dbReference type="GO" id="GO:0032993">
    <property type="term" value="C:protein-DNA complex"/>
    <property type="evidence" value="ECO:0007669"/>
    <property type="project" value="TreeGrafter"/>
</dbReference>
<accession>A0A2U3NNY6</accession>
<gene>
    <name evidence="9" type="ORF">MRAB57_1015</name>
</gene>
<dbReference type="PRINTS" id="PR00039">
    <property type="entry name" value="HTHLYSR"/>
</dbReference>
<evidence type="ECO:0000256" key="1">
    <source>
        <dbReference type="ARBA" id="ARBA00009437"/>
    </source>
</evidence>
<dbReference type="AlphaFoldDB" id="A0A2U3NNY6"/>
<dbReference type="SUPFAM" id="SSF46785">
    <property type="entry name" value="Winged helix' DNA-binding domain"/>
    <property type="match status" value="1"/>
</dbReference>